<protein>
    <submittedName>
        <fullName evidence="7">BTB/POZ domain-containing protein</fullName>
    </submittedName>
</protein>
<dbReference type="GO" id="GO:0016567">
    <property type="term" value="P:protein ubiquitination"/>
    <property type="evidence" value="ECO:0007669"/>
    <property type="project" value="UniProtKB-UniPathway"/>
</dbReference>
<dbReference type="PANTHER" id="PTHR32370">
    <property type="entry name" value="OS12G0117600 PROTEIN"/>
    <property type="match status" value="1"/>
</dbReference>
<dbReference type="Pfam" id="PF00651">
    <property type="entry name" value="BTB"/>
    <property type="match status" value="1"/>
</dbReference>
<dbReference type="InterPro" id="IPR043454">
    <property type="entry name" value="NPH3/RPT2-like"/>
</dbReference>
<dbReference type="UniPathway" id="UPA00143"/>
<dbReference type="PROSITE" id="PS50097">
    <property type="entry name" value="BTB"/>
    <property type="match status" value="1"/>
</dbReference>
<dbReference type="EMBL" id="LFYR01000889">
    <property type="protein sequence ID" value="KMZ67751.1"/>
    <property type="molecule type" value="Genomic_DNA"/>
</dbReference>
<evidence type="ECO:0000256" key="1">
    <source>
        <dbReference type="ARBA" id="ARBA00004906"/>
    </source>
</evidence>
<organism evidence="7 8">
    <name type="scientific">Zostera marina</name>
    <name type="common">Eelgrass</name>
    <dbReference type="NCBI Taxonomy" id="29655"/>
    <lineage>
        <taxon>Eukaryota</taxon>
        <taxon>Viridiplantae</taxon>
        <taxon>Streptophyta</taxon>
        <taxon>Embryophyta</taxon>
        <taxon>Tracheophyta</taxon>
        <taxon>Spermatophyta</taxon>
        <taxon>Magnoliopsida</taxon>
        <taxon>Liliopsida</taxon>
        <taxon>Zosteraceae</taxon>
        <taxon>Zostera</taxon>
    </lineage>
</organism>
<sequence>MSSSSSTSPPPPPTMKTNTAKSENAFKRRGHEWFCSSTDLPTDITIEVDDVFFHLHKFPLLSRSKVLEKMIGETTSVLKLDNFPGGATTFENIAKLCYGVKLELTPANVVPLRCASEYLSMTEECVEGNLMKQSDDFLNQVVLNTWNGSIQALHTCLQFTPYAENLNIIDNCIESLALKAGDANPSNPSSDILSWPTERQPMQSPGGSILWNGIVTGARLRKHRLNLNWWYEDVTSLKLQIYTKLVSRMASIGIISKEIIAGSLVCYAKTYLPVLNLNKRFRNSGSNSNGMLSEDEQRALLSEFVRLLPSEKGLVPTKILFGMLRTAMILRSSKDCKLNLEKRIGLQLETATLEDLLLPNYVEYTMEPLYNIDSIDRILQAFFASCNEMESFSPVIAGVAKLIDGYLAEIGSDANLKPTMFISLAAAIPNHARHLDDGIYRAIDVYLKAHPWLSDSEKEKLCRLMDCQKLSLEACTHAAQNERLPLRVVLQVLFFEQIQLRGSIAECYLMTNNDNLNAGATSRPLPSNDTISSSSELIENRILKSGIDKIRTRVFQLEKVCTNLKNEIARLNHGYYENIEKSSKEKKPRTKIEPEKTNKPSRIWSRRFGFTLKPQICSTEQNSVHETKSERNSAWNKSIK</sequence>
<comment type="caution">
    <text evidence="7">The sequence shown here is derived from an EMBL/GenBank/DDBJ whole genome shotgun (WGS) entry which is preliminary data.</text>
</comment>
<evidence type="ECO:0000256" key="4">
    <source>
        <dbReference type="SAM" id="MobiDB-lite"/>
    </source>
</evidence>
<dbReference type="AlphaFoldDB" id="A0A0K9PFM7"/>
<dbReference type="PROSITE" id="PS51649">
    <property type="entry name" value="NPH3"/>
    <property type="match status" value="1"/>
</dbReference>
<evidence type="ECO:0000259" key="6">
    <source>
        <dbReference type="PROSITE" id="PS51649"/>
    </source>
</evidence>
<keyword evidence="8" id="KW-1185">Reference proteome</keyword>
<dbReference type="Gene3D" id="3.30.710.10">
    <property type="entry name" value="Potassium Channel Kv1.1, Chain A"/>
    <property type="match status" value="1"/>
</dbReference>
<dbReference type="SUPFAM" id="SSF54695">
    <property type="entry name" value="POZ domain"/>
    <property type="match status" value="1"/>
</dbReference>
<feature type="region of interest" description="Disordered" evidence="4">
    <location>
        <begin position="619"/>
        <end position="640"/>
    </location>
</feature>
<dbReference type="InterPro" id="IPR011333">
    <property type="entry name" value="SKP1/BTB/POZ_sf"/>
</dbReference>
<dbReference type="Pfam" id="PF03000">
    <property type="entry name" value="NPH3"/>
    <property type="match status" value="1"/>
</dbReference>
<evidence type="ECO:0000313" key="7">
    <source>
        <dbReference type="EMBL" id="KMZ67751.1"/>
    </source>
</evidence>
<dbReference type="Proteomes" id="UP000036987">
    <property type="component" value="Unassembled WGS sequence"/>
</dbReference>
<comment type="pathway">
    <text evidence="1">Protein modification; protein ubiquitination.</text>
</comment>
<accession>A0A0K9PFM7</accession>
<proteinExistence type="inferred from homology"/>
<dbReference type="InterPro" id="IPR027356">
    <property type="entry name" value="NPH3_dom"/>
</dbReference>
<dbReference type="InterPro" id="IPR000210">
    <property type="entry name" value="BTB/POZ_dom"/>
</dbReference>
<dbReference type="OrthoDB" id="624345at2759"/>
<comment type="similarity">
    <text evidence="3">Belongs to the NPH3 family.</text>
</comment>
<feature type="domain" description="BTB" evidence="5">
    <location>
        <begin position="42"/>
        <end position="106"/>
    </location>
</feature>
<feature type="domain" description="NPH3" evidence="6">
    <location>
        <begin position="228"/>
        <end position="499"/>
    </location>
</feature>
<evidence type="ECO:0000259" key="5">
    <source>
        <dbReference type="PROSITE" id="PS50097"/>
    </source>
</evidence>
<name>A0A0K9PFM7_ZOSMR</name>
<reference evidence="8" key="1">
    <citation type="journal article" date="2016" name="Nature">
        <title>The genome of the seagrass Zostera marina reveals angiosperm adaptation to the sea.</title>
        <authorList>
            <person name="Olsen J.L."/>
            <person name="Rouze P."/>
            <person name="Verhelst B."/>
            <person name="Lin Y.-C."/>
            <person name="Bayer T."/>
            <person name="Collen J."/>
            <person name="Dattolo E."/>
            <person name="De Paoli E."/>
            <person name="Dittami S."/>
            <person name="Maumus F."/>
            <person name="Michel G."/>
            <person name="Kersting A."/>
            <person name="Lauritano C."/>
            <person name="Lohaus R."/>
            <person name="Toepel M."/>
            <person name="Tonon T."/>
            <person name="Vanneste K."/>
            <person name="Amirebrahimi M."/>
            <person name="Brakel J."/>
            <person name="Bostroem C."/>
            <person name="Chovatia M."/>
            <person name="Grimwood J."/>
            <person name="Jenkins J.W."/>
            <person name="Jueterbock A."/>
            <person name="Mraz A."/>
            <person name="Stam W.T."/>
            <person name="Tice H."/>
            <person name="Bornberg-Bauer E."/>
            <person name="Green P.J."/>
            <person name="Pearson G.A."/>
            <person name="Procaccini G."/>
            <person name="Duarte C.M."/>
            <person name="Schmutz J."/>
            <person name="Reusch T.B.H."/>
            <person name="Van de Peer Y."/>
        </authorList>
    </citation>
    <scope>NUCLEOTIDE SEQUENCE [LARGE SCALE GENOMIC DNA]</scope>
    <source>
        <strain evidence="8">cv. Finnish</strain>
    </source>
</reference>
<evidence type="ECO:0000256" key="2">
    <source>
        <dbReference type="ARBA" id="ARBA00022786"/>
    </source>
</evidence>
<keyword evidence="2" id="KW-0833">Ubl conjugation pathway</keyword>
<gene>
    <name evidence="7" type="ORF">ZOSMA_25G01420</name>
</gene>
<evidence type="ECO:0000313" key="8">
    <source>
        <dbReference type="Proteomes" id="UP000036987"/>
    </source>
</evidence>
<evidence type="ECO:0000256" key="3">
    <source>
        <dbReference type="PROSITE-ProRule" id="PRU00982"/>
    </source>
</evidence>